<dbReference type="PANTHER" id="PTHR10390:SF44">
    <property type="entry name" value="SIX HOMEOBOX 4"/>
    <property type="match status" value="1"/>
</dbReference>
<dbReference type="AlphaFoldDB" id="A0A5J4NZQ0"/>
<keyword evidence="1 5" id="KW-0238">DNA-binding</keyword>
<evidence type="ECO:0000313" key="5">
    <source>
        <dbReference type="EMBL" id="KAA3681023.1"/>
    </source>
</evidence>
<gene>
    <name evidence="5" type="ORF">DEA37_0012681</name>
</gene>
<reference evidence="5 6" key="1">
    <citation type="journal article" date="2019" name="Gigascience">
        <title>Whole-genome sequence of the oriental lung fluke Paragonimus westermani.</title>
        <authorList>
            <person name="Oey H."/>
            <person name="Zakrzewski M."/>
            <person name="Narain K."/>
            <person name="Devi K.R."/>
            <person name="Agatsuma T."/>
            <person name="Nawaratna S."/>
            <person name="Gobert G.N."/>
            <person name="Jones M.K."/>
            <person name="Ragan M.A."/>
            <person name="McManus D.P."/>
            <person name="Krause L."/>
        </authorList>
    </citation>
    <scope>NUCLEOTIDE SEQUENCE [LARGE SCALE GENOMIC DNA]</scope>
    <source>
        <strain evidence="5 6">IND2009</strain>
    </source>
</reference>
<dbReference type="PANTHER" id="PTHR10390">
    <property type="entry name" value="HOMEOBOX PROTEIN SIX"/>
    <property type="match status" value="1"/>
</dbReference>
<dbReference type="Proteomes" id="UP000324629">
    <property type="component" value="Unassembled WGS sequence"/>
</dbReference>
<dbReference type="EMBL" id="QNGE01000298">
    <property type="protein sequence ID" value="KAA3681023.1"/>
    <property type="molecule type" value="Genomic_DNA"/>
</dbReference>
<keyword evidence="6" id="KW-1185">Reference proteome</keyword>
<dbReference type="InterPro" id="IPR031701">
    <property type="entry name" value="SIX1_SD"/>
</dbReference>
<dbReference type="Pfam" id="PF16878">
    <property type="entry name" value="SIX1_SD"/>
    <property type="match status" value="1"/>
</dbReference>
<dbReference type="GO" id="GO:0005634">
    <property type="term" value="C:nucleus"/>
    <property type="evidence" value="ECO:0007669"/>
    <property type="project" value="TreeGrafter"/>
</dbReference>
<organism evidence="5 6">
    <name type="scientific">Paragonimus westermani</name>
    <dbReference type="NCBI Taxonomy" id="34504"/>
    <lineage>
        <taxon>Eukaryota</taxon>
        <taxon>Metazoa</taxon>
        <taxon>Spiralia</taxon>
        <taxon>Lophotrochozoa</taxon>
        <taxon>Platyhelminthes</taxon>
        <taxon>Trematoda</taxon>
        <taxon>Digenea</taxon>
        <taxon>Plagiorchiida</taxon>
        <taxon>Troglotremata</taxon>
        <taxon>Troglotrematidae</taxon>
        <taxon>Paragonimus</taxon>
    </lineage>
</organism>
<dbReference type="GO" id="GO:0000981">
    <property type="term" value="F:DNA-binding transcription factor activity, RNA polymerase II-specific"/>
    <property type="evidence" value="ECO:0007669"/>
    <property type="project" value="TreeGrafter"/>
</dbReference>
<name>A0A5J4NZQ0_9TREM</name>
<evidence type="ECO:0000256" key="1">
    <source>
        <dbReference type="ARBA" id="ARBA00023125"/>
    </source>
</evidence>
<protein>
    <submittedName>
        <fullName evidence="5">Homeobox protein SIX2</fullName>
    </submittedName>
</protein>
<evidence type="ECO:0000313" key="6">
    <source>
        <dbReference type="Proteomes" id="UP000324629"/>
    </source>
</evidence>
<proteinExistence type="predicted"/>
<feature type="domain" description="Homeobox protein SIX1 N-terminal SD" evidence="4">
    <location>
        <begin position="28"/>
        <end position="123"/>
    </location>
</feature>
<evidence type="ECO:0000256" key="3">
    <source>
        <dbReference type="ARBA" id="ARBA00023242"/>
    </source>
</evidence>
<accession>A0A5J4NZQ0</accession>
<evidence type="ECO:0000259" key="4">
    <source>
        <dbReference type="Pfam" id="PF16878"/>
    </source>
</evidence>
<dbReference type="GO" id="GO:0000978">
    <property type="term" value="F:RNA polymerase II cis-regulatory region sequence-specific DNA binding"/>
    <property type="evidence" value="ECO:0007669"/>
    <property type="project" value="TreeGrafter"/>
</dbReference>
<dbReference type="GO" id="GO:0005667">
    <property type="term" value="C:transcription regulator complex"/>
    <property type="evidence" value="ECO:0007669"/>
    <property type="project" value="TreeGrafter"/>
</dbReference>
<keyword evidence="2 5" id="KW-0371">Homeobox</keyword>
<sequence length="125" mass="14645">MDNFCSDRTALFRLTHGSDMVFWAGVMNTQVDCICEALYHRRDTFRLRTFLGTMPQGCPLYWDKEGVQKAKALLCFLDGCWDELYHVLENFSFSPHCHTELQQLWFQGHYMEVEQSRGHSLGADR</sequence>
<evidence type="ECO:0000256" key="2">
    <source>
        <dbReference type="ARBA" id="ARBA00023155"/>
    </source>
</evidence>
<keyword evidence="3" id="KW-0539">Nucleus</keyword>
<comment type="caution">
    <text evidence="5">The sequence shown here is derived from an EMBL/GenBank/DDBJ whole genome shotgun (WGS) entry which is preliminary data.</text>
</comment>